<dbReference type="RefSeq" id="XP_003031827.1">
    <property type="nucleotide sequence ID" value="XM_003031781.1"/>
</dbReference>
<feature type="region of interest" description="Disordered" evidence="1">
    <location>
        <begin position="1"/>
        <end position="40"/>
    </location>
</feature>
<dbReference type="AlphaFoldDB" id="D8Q581"/>
<keyword evidence="3" id="KW-1185">Reference proteome</keyword>
<dbReference type="VEuPathDB" id="FungiDB:SCHCODRAFT_02503613"/>
<dbReference type="STRING" id="578458.D8Q581"/>
<dbReference type="Proteomes" id="UP000007431">
    <property type="component" value="Unassembled WGS sequence"/>
</dbReference>
<protein>
    <submittedName>
        <fullName evidence="2">Uncharacterized protein</fullName>
    </submittedName>
</protein>
<reference evidence="2 3" key="1">
    <citation type="journal article" date="2010" name="Nat. Biotechnol.">
        <title>Genome sequence of the model mushroom Schizophyllum commune.</title>
        <authorList>
            <person name="Ohm R.A."/>
            <person name="de Jong J.F."/>
            <person name="Lugones L.G."/>
            <person name="Aerts A."/>
            <person name="Kothe E."/>
            <person name="Stajich J.E."/>
            <person name="de Vries R.P."/>
            <person name="Record E."/>
            <person name="Levasseur A."/>
            <person name="Baker S.E."/>
            <person name="Bartholomew K.A."/>
            <person name="Coutinho P.M."/>
            <person name="Erdmann S."/>
            <person name="Fowler T.J."/>
            <person name="Gathman A.C."/>
            <person name="Lombard V."/>
            <person name="Henrissat B."/>
            <person name="Knabe N."/>
            <person name="Kuees U."/>
            <person name="Lilly W.W."/>
            <person name="Lindquist E."/>
            <person name="Lucas S."/>
            <person name="Magnuson J.K."/>
            <person name="Piumi F."/>
            <person name="Raudaskoski M."/>
            <person name="Salamov A."/>
            <person name="Schmutz J."/>
            <person name="Schwarze F.W.M.R."/>
            <person name="vanKuyk P.A."/>
            <person name="Horton J.S."/>
            <person name="Grigoriev I.V."/>
            <person name="Woesten H.A.B."/>
        </authorList>
    </citation>
    <scope>NUCLEOTIDE SEQUENCE [LARGE SCALE GENOMIC DNA]</scope>
    <source>
        <strain evidence="3">H4-8 / FGSC 9210</strain>
    </source>
</reference>
<dbReference type="eggNOG" id="ENOG502SAM6">
    <property type="taxonomic scope" value="Eukaryota"/>
</dbReference>
<dbReference type="OrthoDB" id="2322499at2759"/>
<evidence type="ECO:0000256" key="1">
    <source>
        <dbReference type="SAM" id="MobiDB-lite"/>
    </source>
</evidence>
<evidence type="ECO:0000313" key="2">
    <source>
        <dbReference type="EMBL" id="EFI96924.1"/>
    </source>
</evidence>
<dbReference type="EMBL" id="GL377306">
    <property type="protein sequence ID" value="EFI96924.1"/>
    <property type="molecule type" value="Genomic_DNA"/>
</dbReference>
<evidence type="ECO:0000313" key="3">
    <source>
        <dbReference type="Proteomes" id="UP000007431"/>
    </source>
</evidence>
<gene>
    <name evidence="2" type="ORF">SCHCODRAFT_234952</name>
</gene>
<proteinExistence type="predicted"/>
<dbReference type="OMA" id="AHICERH"/>
<dbReference type="HOGENOM" id="CLU_010790_5_0_1"/>
<organism evidence="3">
    <name type="scientific">Schizophyllum commune (strain H4-8 / FGSC 9210)</name>
    <name type="common">Split gill fungus</name>
    <dbReference type="NCBI Taxonomy" id="578458"/>
    <lineage>
        <taxon>Eukaryota</taxon>
        <taxon>Fungi</taxon>
        <taxon>Dikarya</taxon>
        <taxon>Basidiomycota</taxon>
        <taxon>Agaricomycotina</taxon>
        <taxon>Agaricomycetes</taxon>
        <taxon>Agaricomycetidae</taxon>
        <taxon>Agaricales</taxon>
        <taxon>Schizophyllaceae</taxon>
        <taxon>Schizophyllum</taxon>
    </lineage>
</organism>
<dbReference type="InParanoid" id="D8Q581"/>
<dbReference type="KEGG" id="scm:SCHCO_02503613"/>
<dbReference type="GeneID" id="9596350"/>
<sequence>MRTTRSKSGILKEGKKRQPKAVSDDGQEESDIGTAAPERQGVKQTSKLMCMPLDIWFENCGRASVDIDWQLLMRVCEPCRRVYSFNSKRFQREFPGEDASVLPLVLYTNIHQGWASPTTYYWRSDVERMLRIVARYKGDIAGKKPGAEAAYKEFRERRIARVLSVVQSAPQYKSWHSEVRSESWRELAKLAEERKSAIRARLLQIGHDPRDVEHVMTNGDIEVERKELTEASWRRIKKKWETQVAKARRRRLATDHPGIIGQRKRAAARVYNEVYHRNVGPLEWFTLEWLTLPPAHEVIKLEPLWEPVYSDVDADVPDAAFQKALRACASAIRKHKSDNIYSVRRAFDDVPKEVKKGGMLLKDAGVDVLDLAVATCKERWHSSTPFSEQCLSAKEYLFRRSYCMSDCNPEYCSDLSGVVVALLDAVNRSPATTTFAGLDQLDPRFFCSLCPPQEIGGTWTRLSFKWRSAVLHYNEHHAEKQEIAKFRALSATEAGHARRNEIPELADAKTWSCAHCGEHLDNWQRQCDVEAHARKRHDIAAPKIGADVLCVPVVLVNVKPVRVSVDSPLNSVADFDGFSERMHDFR</sequence>
<name>D8Q581_SCHCM</name>
<accession>D8Q581</accession>